<gene>
    <name evidence="1" type="ORF">ACFQZS_03790</name>
</gene>
<accession>A0ABW2YTF4</accession>
<proteinExistence type="predicted"/>
<dbReference type="Proteomes" id="UP001596958">
    <property type="component" value="Unassembled WGS sequence"/>
</dbReference>
<organism evidence="1 2">
    <name type="scientific">Mucilaginibacter calamicampi</name>
    <dbReference type="NCBI Taxonomy" id="1302352"/>
    <lineage>
        <taxon>Bacteria</taxon>
        <taxon>Pseudomonadati</taxon>
        <taxon>Bacteroidota</taxon>
        <taxon>Sphingobacteriia</taxon>
        <taxon>Sphingobacteriales</taxon>
        <taxon>Sphingobacteriaceae</taxon>
        <taxon>Mucilaginibacter</taxon>
    </lineage>
</organism>
<name>A0ABW2YTF4_9SPHI</name>
<dbReference type="RefSeq" id="WP_377097444.1">
    <property type="nucleotide sequence ID" value="NZ_JBHTHU010000001.1"/>
</dbReference>
<comment type="caution">
    <text evidence="1">The sequence shown here is derived from an EMBL/GenBank/DDBJ whole genome shotgun (WGS) entry which is preliminary data.</text>
</comment>
<keyword evidence="2" id="KW-1185">Reference proteome</keyword>
<evidence type="ECO:0000313" key="1">
    <source>
        <dbReference type="EMBL" id="MFD0749250.1"/>
    </source>
</evidence>
<protein>
    <submittedName>
        <fullName evidence="1">Uncharacterized protein</fullName>
    </submittedName>
</protein>
<reference evidence="2" key="1">
    <citation type="journal article" date="2019" name="Int. J. Syst. Evol. Microbiol.">
        <title>The Global Catalogue of Microorganisms (GCM) 10K type strain sequencing project: providing services to taxonomists for standard genome sequencing and annotation.</title>
        <authorList>
            <consortium name="The Broad Institute Genomics Platform"/>
            <consortium name="The Broad Institute Genome Sequencing Center for Infectious Disease"/>
            <person name="Wu L."/>
            <person name="Ma J."/>
        </authorList>
    </citation>
    <scope>NUCLEOTIDE SEQUENCE [LARGE SCALE GENOMIC DNA]</scope>
    <source>
        <strain evidence="2">CCUG 63418</strain>
    </source>
</reference>
<evidence type="ECO:0000313" key="2">
    <source>
        <dbReference type="Proteomes" id="UP001596958"/>
    </source>
</evidence>
<dbReference type="EMBL" id="JBHTHU010000001">
    <property type="protein sequence ID" value="MFD0749250.1"/>
    <property type="molecule type" value="Genomic_DNA"/>
</dbReference>
<sequence length="170" mass="19362">MIVAFMMLVFVSNVIAQPKQEVLKIFWPKEYNWKIASNQQSATQQMVELIPGNQTLQNWSIIGSMLVLKNARRPLAAIPPVLLAAMQKRAKSAKLLVIEQSQTNGYNWILFKIQASGFKDSPKPESQLYYVMQGRSALFINFVAVKEAMLSPLFLEKWAVIFKQSKITLQ</sequence>